<name>A0A137REU7_9FLAO</name>
<proteinExistence type="predicted"/>
<dbReference type="STRING" id="1548749.LS48_13610"/>
<protein>
    <submittedName>
        <fullName evidence="2">RES superfamily protein</fullName>
    </submittedName>
</protein>
<dbReference type="SMART" id="SM00953">
    <property type="entry name" value="RES"/>
    <property type="match status" value="1"/>
</dbReference>
<keyword evidence="3" id="KW-1185">Reference proteome</keyword>
<feature type="domain" description="RES" evidence="1">
    <location>
        <begin position="14"/>
        <end position="140"/>
    </location>
</feature>
<dbReference type="EMBL" id="JRWG01000012">
    <property type="protein sequence ID" value="KXN98019.1"/>
    <property type="molecule type" value="Genomic_DNA"/>
</dbReference>
<organism evidence="2 3">
    <name type="scientific">Aequorivita aquimaris</name>
    <dbReference type="NCBI Taxonomy" id="1548749"/>
    <lineage>
        <taxon>Bacteria</taxon>
        <taxon>Pseudomonadati</taxon>
        <taxon>Bacteroidota</taxon>
        <taxon>Flavobacteriia</taxon>
        <taxon>Flavobacteriales</taxon>
        <taxon>Flavobacteriaceae</taxon>
        <taxon>Aequorivita</taxon>
    </lineage>
</organism>
<dbReference type="AlphaFoldDB" id="A0A137REU7"/>
<dbReference type="Pfam" id="PF08808">
    <property type="entry name" value="RES"/>
    <property type="match status" value="1"/>
</dbReference>
<dbReference type="OrthoDB" id="9789501at2"/>
<reference evidence="2 3" key="2">
    <citation type="journal article" date="2016" name="Int. J. Syst. Evol. Microbiol.">
        <title>Vitellibacter aquimaris sp. nov., a marine bacterium isolated from seawater.</title>
        <authorList>
            <person name="Thevarajoo S."/>
            <person name="Selvaratnam C."/>
            <person name="Goh K.M."/>
            <person name="Hong K.W."/>
            <person name="Chan X.Y."/>
            <person name="Chan K.G."/>
            <person name="Chong C.S."/>
        </authorList>
    </citation>
    <scope>NUCLEOTIDE SEQUENCE [LARGE SCALE GENOMIC DNA]</scope>
    <source>
        <strain evidence="2 3">D-24</strain>
    </source>
</reference>
<dbReference type="InterPro" id="IPR014914">
    <property type="entry name" value="RES_dom"/>
</dbReference>
<dbReference type="Proteomes" id="UP000070138">
    <property type="component" value="Unassembled WGS sequence"/>
</dbReference>
<dbReference type="RefSeq" id="WP_062623046.1">
    <property type="nucleotide sequence ID" value="NZ_JRWG01000012.1"/>
</dbReference>
<evidence type="ECO:0000313" key="2">
    <source>
        <dbReference type="EMBL" id="KXN98019.1"/>
    </source>
</evidence>
<evidence type="ECO:0000313" key="3">
    <source>
        <dbReference type="Proteomes" id="UP000070138"/>
    </source>
</evidence>
<comment type="caution">
    <text evidence="2">The sequence shown here is derived from an EMBL/GenBank/DDBJ whole genome shotgun (WGS) entry which is preliminary data.</text>
</comment>
<gene>
    <name evidence="2" type="ORF">LS48_13610</name>
</gene>
<accession>A0A137REU7</accession>
<sequence length="152" mass="17368">MRVFRLSRKKYANDLSGKGAAKFGNRWNSKGVEMLYTAESRALAMAEVIVHLSIASLPDDYMMIEIEIPRNVEIETLPTRRLATGWNTNPPKLNTQNIGDEFIRANNNCVLKVPSAVVKGDFNYLLNPNHKDIKKIKIIEITDFPFDERIFN</sequence>
<reference evidence="3" key="1">
    <citation type="submission" date="2014-10" db="EMBL/GenBank/DDBJ databases">
        <title>Genome sequencing of Vitellibacter sp. D-24.</title>
        <authorList>
            <person name="Thevarajoo S."/>
            <person name="Selvaratnam C."/>
            <person name="Goh K.M."/>
            <person name="Chong C.S."/>
        </authorList>
    </citation>
    <scope>NUCLEOTIDE SEQUENCE [LARGE SCALE GENOMIC DNA]</scope>
    <source>
        <strain evidence="3">D-24</strain>
    </source>
</reference>
<dbReference type="PATRIC" id="fig|1548749.3.peg.2842"/>
<evidence type="ECO:0000259" key="1">
    <source>
        <dbReference type="SMART" id="SM00953"/>
    </source>
</evidence>